<keyword evidence="3 5" id="KW-1133">Transmembrane helix</keyword>
<evidence type="ECO:0000313" key="6">
    <source>
        <dbReference type="EMBL" id="ATA84642.1"/>
    </source>
</evidence>
<evidence type="ECO:0000256" key="3">
    <source>
        <dbReference type="ARBA" id="ARBA00022989"/>
    </source>
</evidence>
<evidence type="ECO:0000256" key="5">
    <source>
        <dbReference type="SAM" id="Phobius"/>
    </source>
</evidence>
<gene>
    <name evidence="6" type="ORF">CGC55_09055</name>
    <name evidence="7" type="ORF">NCTC11653_01482</name>
</gene>
<reference evidence="8" key="2">
    <citation type="submission" date="2017-06" db="EMBL/GenBank/DDBJ databases">
        <title>Capnocytophaga spp. assemblies.</title>
        <authorList>
            <person name="Gulvik C.A."/>
        </authorList>
    </citation>
    <scope>NUCLEOTIDE SEQUENCE [LARGE SCALE GENOMIC DNA]</scope>
    <source>
        <strain evidence="8">KC1668</strain>
    </source>
</reference>
<reference evidence="7 9" key="3">
    <citation type="submission" date="2018-06" db="EMBL/GenBank/DDBJ databases">
        <authorList>
            <consortium name="Pathogen Informatics"/>
            <person name="Doyle S."/>
        </authorList>
    </citation>
    <scope>NUCLEOTIDE SEQUENCE [LARGE SCALE GENOMIC DNA]</scope>
    <source>
        <strain evidence="7 9">NCTC11653</strain>
    </source>
</reference>
<evidence type="ECO:0000256" key="2">
    <source>
        <dbReference type="ARBA" id="ARBA00022692"/>
    </source>
</evidence>
<dbReference type="GO" id="GO:0016020">
    <property type="term" value="C:membrane"/>
    <property type="evidence" value="ECO:0007669"/>
    <property type="project" value="UniProtKB-SubCell"/>
</dbReference>
<name>A0AAX2IAW2_CAPSP</name>
<protein>
    <submittedName>
        <fullName evidence="6">Colicin V production CvpA</fullName>
    </submittedName>
    <submittedName>
        <fullName evidence="7">Colicin V production protein</fullName>
    </submittedName>
</protein>
<feature type="transmembrane region" description="Helical" evidence="5">
    <location>
        <begin position="63"/>
        <end position="83"/>
    </location>
</feature>
<reference evidence="6" key="1">
    <citation type="journal article" date="2017" name="Genome Announc.">
        <title>Twelve Complete Reference Genomes of Clinical Isolates in the Capnocytophaga Genus.</title>
        <authorList>
            <person name="Villarma A."/>
            <person name="Gulvik C.A."/>
            <person name="Rowe L.A."/>
            <person name="Sheth M."/>
            <person name="Juieng P."/>
            <person name="Nicholson A.C."/>
            <person name="Loparev V.N."/>
            <person name="McQuiston J.R."/>
        </authorList>
    </citation>
    <scope>NUCLEOTIDE SEQUENCE</scope>
    <source>
        <strain evidence="6">KC1668</strain>
    </source>
</reference>
<proteinExistence type="predicted"/>
<keyword evidence="4 5" id="KW-0472">Membrane</keyword>
<feature type="transmembrane region" description="Helical" evidence="5">
    <location>
        <begin position="103"/>
        <end position="122"/>
    </location>
</feature>
<accession>A0AAX2IAW2</accession>
<dbReference type="Pfam" id="PF02674">
    <property type="entry name" value="Colicin_V"/>
    <property type="match status" value="1"/>
</dbReference>
<evidence type="ECO:0000313" key="8">
    <source>
        <dbReference type="Proteomes" id="UP000217301"/>
    </source>
</evidence>
<evidence type="ECO:0000313" key="9">
    <source>
        <dbReference type="Proteomes" id="UP000249902"/>
    </source>
</evidence>
<dbReference type="AlphaFoldDB" id="A0AAX2IAW2"/>
<dbReference type="Proteomes" id="UP000217301">
    <property type="component" value="Chromosome"/>
</dbReference>
<keyword evidence="2 5" id="KW-0812">Transmembrane</keyword>
<feature type="transmembrane region" description="Helical" evidence="5">
    <location>
        <begin position="29"/>
        <end position="51"/>
    </location>
</feature>
<dbReference type="InterPro" id="IPR003825">
    <property type="entry name" value="Colicin-V_CvpA"/>
</dbReference>
<dbReference type="PANTHER" id="PTHR37306:SF1">
    <property type="entry name" value="COLICIN V PRODUCTION PROTEIN"/>
    <property type="match status" value="1"/>
</dbReference>
<comment type="subcellular location">
    <subcellularLocation>
        <location evidence="1">Membrane</location>
        <topology evidence="1">Multi-pass membrane protein</topology>
    </subcellularLocation>
</comment>
<sequence length="173" mass="19073">MNKIDIILLIILGFGLVRGFMRGLIIEMASLLAIVVGIYGAIHFSFFTASLLDKILPAEKQTLEVVAFGITLIVLVLGVMLLAKILTKMIKAAELGFLNRLGGALFGLLKSIVIVGSIFVFLERTFQTEKWLSTSALSESVLYKPVKSVSQVVYANVFPDKETEEVKRENTTY</sequence>
<dbReference type="RefSeq" id="WP_002677713.1">
    <property type="nucleotide sequence ID" value="NZ_CAURJA010000008.1"/>
</dbReference>
<evidence type="ECO:0000313" key="7">
    <source>
        <dbReference type="EMBL" id="SQA75577.1"/>
    </source>
</evidence>
<dbReference type="EMBL" id="CP022385">
    <property type="protein sequence ID" value="ATA84642.1"/>
    <property type="molecule type" value="Genomic_DNA"/>
</dbReference>
<dbReference type="KEGG" id="cspu:CGC55_09055"/>
<organism evidence="7 9">
    <name type="scientific">Capnocytophaga sputigena</name>
    <dbReference type="NCBI Taxonomy" id="1019"/>
    <lineage>
        <taxon>Bacteria</taxon>
        <taxon>Pseudomonadati</taxon>
        <taxon>Bacteroidota</taxon>
        <taxon>Flavobacteriia</taxon>
        <taxon>Flavobacteriales</taxon>
        <taxon>Flavobacteriaceae</taxon>
        <taxon>Capnocytophaga</taxon>
    </lineage>
</organism>
<dbReference type="PANTHER" id="PTHR37306">
    <property type="entry name" value="COLICIN V PRODUCTION PROTEIN"/>
    <property type="match status" value="1"/>
</dbReference>
<dbReference type="Proteomes" id="UP000249902">
    <property type="component" value="Unassembled WGS sequence"/>
</dbReference>
<dbReference type="GO" id="GO:0009403">
    <property type="term" value="P:toxin biosynthetic process"/>
    <property type="evidence" value="ECO:0007669"/>
    <property type="project" value="InterPro"/>
</dbReference>
<dbReference type="GeneID" id="78162794"/>
<evidence type="ECO:0000256" key="1">
    <source>
        <dbReference type="ARBA" id="ARBA00004141"/>
    </source>
</evidence>
<keyword evidence="8" id="KW-1185">Reference proteome</keyword>
<evidence type="ECO:0000256" key="4">
    <source>
        <dbReference type="ARBA" id="ARBA00023136"/>
    </source>
</evidence>
<dbReference type="EMBL" id="UAVP01000008">
    <property type="protein sequence ID" value="SQA75577.1"/>
    <property type="molecule type" value="Genomic_DNA"/>
</dbReference>